<proteinExistence type="predicted"/>
<comment type="caution">
    <text evidence="2">The sequence shown here is derived from an EMBL/GenBank/DDBJ whole genome shotgun (WGS) entry which is preliminary data.</text>
</comment>
<dbReference type="EMBL" id="PHEX01000020">
    <property type="protein sequence ID" value="PKQ28349.1"/>
    <property type="molecule type" value="Genomic_DNA"/>
</dbReference>
<dbReference type="InterPro" id="IPR012340">
    <property type="entry name" value="NA-bd_OB-fold"/>
</dbReference>
<evidence type="ECO:0000313" key="3">
    <source>
        <dbReference type="Proteomes" id="UP000233654"/>
    </source>
</evidence>
<dbReference type="PANTHER" id="PTHR34075:SF4">
    <property type="entry name" value="DUF35 DOMAIN-CONTAINING PROTEIN"/>
    <property type="match status" value="1"/>
</dbReference>
<feature type="domain" description="ChsH2 C-terminal OB-fold" evidence="1">
    <location>
        <begin position="69"/>
        <end position="137"/>
    </location>
</feature>
<organism evidence="2 3">
    <name type="scientific">Candidatus Anoxymicrobium japonicum</name>
    <dbReference type="NCBI Taxonomy" id="2013648"/>
    <lineage>
        <taxon>Bacteria</taxon>
        <taxon>Bacillati</taxon>
        <taxon>Actinomycetota</taxon>
        <taxon>Candidatus Geothermincolia</taxon>
        <taxon>Candidatus Geothermincolales</taxon>
        <taxon>Candidatus Anoxymicrobiaceae</taxon>
        <taxon>Candidatus Anoxymicrobium</taxon>
    </lineage>
</organism>
<name>A0A2N3G6J7_9ACTN</name>
<protein>
    <recommendedName>
        <fullName evidence="1">ChsH2 C-terminal OB-fold domain-containing protein</fullName>
    </recommendedName>
</protein>
<dbReference type="Pfam" id="PF01796">
    <property type="entry name" value="OB_ChsH2_C"/>
    <property type="match status" value="1"/>
</dbReference>
<gene>
    <name evidence="2" type="ORF">CVT63_03295</name>
</gene>
<evidence type="ECO:0000259" key="1">
    <source>
        <dbReference type="Pfam" id="PF01796"/>
    </source>
</evidence>
<reference evidence="2 3" key="1">
    <citation type="journal article" date="2017" name="ISME J.">
        <title>Potential for microbial H2 and metal transformations associated with novel bacteria and archaea in deep terrestrial subsurface sediments.</title>
        <authorList>
            <person name="Hernsdorf A.W."/>
            <person name="Amano Y."/>
            <person name="Miyakawa K."/>
            <person name="Ise K."/>
            <person name="Suzuki Y."/>
            <person name="Anantharaman K."/>
            <person name="Probst A."/>
            <person name="Burstein D."/>
            <person name="Thomas B.C."/>
            <person name="Banfield J.F."/>
        </authorList>
    </citation>
    <scope>NUCLEOTIDE SEQUENCE [LARGE SCALE GENOMIC DNA]</scope>
    <source>
        <strain evidence="2">HGW-Actinobacteria-3</strain>
    </source>
</reference>
<dbReference type="InterPro" id="IPR052513">
    <property type="entry name" value="Thioester_dehydratase-like"/>
</dbReference>
<dbReference type="InterPro" id="IPR002878">
    <property type="entry name" value="ChsH2_C"/>
</dbReference>
<dbReference type="PANTHER" id="PTHR34075">
    <property type="entry name" value="BLR3430 PROTEIN"/>
    <property type="match status" value="1"/>
</dbReference>
<dbReference type="SUPFAM" id="SSF50249">
    <property type="entry name" value="Nucleic acid-binding proteins"/>
    <property type="match status" value="1"/>
</dbReference>
<dbReference type="AlphaFoldDB" id="A0A2N3G6J7"/>
<dbReference type="Proteomes" id="UP000233654">
    <property type="component" value="Unassembled WGS sequence"/>
</dbReference>
<dbReference type="Gene3D" id="6.10.30.10">
    <property type="match status" value="1"/>
</dbReference>
<accession>A0A2N3G6J7</accession>
<evidence type="ECO:0000313" key="2">
    <source>
        <dbReference type="EMBL" id="PKQ28349.1"/>
    </source>
</evidence>
<sequence length="159" mass="17221">MSAKQERIVANVVAPLDFTYNYRVGQYIERYIKGLGQKKILGVKCPGDGAIVVPPRKYCGKCNSIMTEWVELGTGGTIENYTIGHVTMNKGLLENADAPSVLALIKLDGATSLLPAEVKDIAPADVRVGMRVKAVFKDSPEDSLADLSHFEPVDQGVDK</sequence>